<accession>A0ABR2XQY6</accession>
<dbReference type="InterPro" id="IPR001296">
    <property type="entry name" value="Glyco_trans_1"/>
</dbReference>
<dbReference type="GO" id="GO:0016740">
    <property type="term" value="F:transferase activity"/>
    <property type="evidence" value="ECO:0007669"/>
    <property type="project" value="UniProtKB-KW"/>
</dbReference>
<organism evidence="4 5">
    <name type="scientific">Seiridium cardinale</name>
    <dbReference type="NCBI Taxonomy" id="138064"/>
    <lineage>
        <taxon>Eukaryota</taxon>
        <taxon>Fungi</taxon>
        <taxon>Dikarya</taxon>
        <taxon>Ascomycota</taxon>
        <taxon>Pezizomycotina</taxon>
        <taxon>Sordariomycetes</taxon>
        <taxon>Xylariomycetidae</taxon>
        <taxon>Amphisphaeriales</taxon>
        <taxon>Sporocadaceae</taxon>
        <taxon>Seiridium</taxon>
    </lineage>
</organism>
<sequence length="470" mass="52641">MRVFLIQTARGLFPSSGGYNANISLLRYLASCGHSVRQFCYAYRHEVETYAQMMANSGRPDLRLCRKLLYLRSGEGGPDICVKVVESVMEDGVEFVALETEAFDEAFGGKEHMYKEIARETAEYIETGKLSARLYDFTSFLQQEIARFSPTHIISNDGLSMCASSALNLPGLDVRHVAVVHTAEQLPFGPFAGGVPGHASSPREDNLLRQLDGIWSVSNAIKQYALEFGQLQTSFFVHHPWTYLERQNHEMPVHLHNWDKRFIAMINPCAVKGLQICIDLAKDCPQYDFLMYKSWGFNVEIGKQIKALQNITVRPTCTDMEEALRDIKVLIVPSLWFEAWGIVVVEAHLRGIPVISSNAGALSEAMLGLPYIVPVNALDGKRDETGAYVVPEQDIRPWVKAVNSLMNDKAEYEKLSMKVRDTTEKWLKGLDEAALEKWLMGLVGNTKNHEVASARAESSASSWIGQMSLL</sequence>
<dbReference type="Pfam" id="PF00534">
    <property type="entry name" value="Glycos_transf_1"/>
    <property type="match status" value="1"/>
</dbReference>
<comment type="caution">
    <text evidence="4">The sequence shown here is derived from an EMBL/GenBank/DDBJ whole genome shotgun (WGS) entry which is preliminary data.</text>
</comment>
<reference evidence="4 5" key="1">
    <citation type="submission" date="2024-02" db="EMBL/GenBank/DDBJ databases">
        <title>First draft genome assembly of two strains of Seiridium cardinale.</title>
        <authorList>
            <person name="Emiliani G."/>
            <person name="Scali E."/>
        </authorList>
    </citation>
    <scope>NUCLEOTIDE SEQUENCE [LARGE SCALE GENOMIC DNA]</scope>
    <source>
        <strain evidence="4 5">BM-138-000479</strain>
    </source>
</reference>
<feature type="domain" description="Glycosyl transferase family 1" evidence="3">
    <location>
        <begin position="315"/>
        <end position="418"/>
    </location>
</feature>
<dbReference type="PANTHER" id="PTHR12526:SF510">
    <property type="entry name" value="D-INOSITOL 3-PHOSPHATE GLYCOSYLTRANSFERASE"/>
    <property type="match status" value="1"/>
</dbReference>
<dbReference type="Proteomes" id="UP001465668">
    <property type="component" value="Unassembled WGS sequence"/>
</dbReference>
<dbReference type="SUPFAM" id="SSF53756">
    <property type="entry name" value="UDP-Glycosyltransferase/glycogen phosphorylase"/>
    <property type="match status" value="1"/>
</dbReference>
<keyword evidence="1" id="KW-0328">Glycosyltransferase</keyword>
<keyword evidence="5" id="KW-1185">Reference proteome</keyword>
<evidence type="ECO:0000313" key="5">
    <source>
        <dbReference type="Proteomes" id="UP001465668"/>
    </source>
</evidence>
<protein>
    <submittedName>
        <fullName evidence="4">Glycosyl transferase family 1 domain-containing protein</fullName>
    </submittedName>
</protein>
<evidence type="ECO:0000313" key="4">
    <source>
        <dbReference type="EMBL" id="KAK9776120.1"/>
    </source>
</evidence>
<keyword evidence="2 4" id="KW-0808">Transferase</keyword>
<dbReference type="PANTHER" id="PTHR12526">
    <property type="entry name" value="GLYCOSYLTRANSFERASE"/>
    <property type="match status" value="1"/>
</dbReference>
<gene>
    <name evidence="4" type="ORF">SCAR479_07340</name>
</gene>
<dbReference type="EMBL" id="JARVKM010000030">
    <property type="protein sequence ID" value="KAK9776120.1"/>
    <property type="molecule type" value="Genomic_DNA"/>
</dbReference>
<evidence type="ECO:0000256" key="2">
    <source>
        <dbReference type="ARBA" id="ARBA00022679"/>
    </source>
</evidence>
<dbReference type="Gene3D" id="3.40.50.2000">
    <property type="entry name" value="Glycogen Phosphorylase B"/>
    <property type="match status" value="1"/>
</dbReference>
<name>A0ABR2XQY6_9PEZI</name>
<proteinExistence type="predicted"/>
<evidence type="ECO:0000256" key="1">
    <source>
        <dbReference type="ARBA" id="ARBA00022676"/>
    </source>
</evidence>
<evidence type="ECO:0000259" key="3">
    <source>
        <dbReference type="Pfam" id="PF00534"/>
    </source>
</evidence>